<name>A0A0F9PAK8_9ZZZZ</name>
<evidence type="ECO:0000259" key="9">
    <source>
        <dbReference type="Pfam" id="PF04324"/>
    </source>
</evidence>
<evidence type="ECO:0000256" key="6">
    <source>
        <dbReference type="ARBA" id="ARBA00023014"/>
    </source>
</evidence>
<dbReference type="InterPro" id="IPR041854">
    <property type="entry name" value="BFD-like_2Fe2S-bd_dom_sf"/>
</dbReference>
<dbReference type="InterPro" id="IPR007419">
    <property type="entry name" value="BFD-like_2Fe2S-bd_dom"/>
</dbReference>
<evidence type="ECO:0000256" key="1">
    <source>
        <dbReference type="ARBA" id="ARBA00022448"/>
    </source>
</evidence>
<dbReference type="Gene3D" id="1.10.10.1100">
    <property type="entry name" value="BFD-like [2Fe-2S]-binding domain"/>
    <property type="match status" value="1"/>
</dbReference>
<protein>
    <recommendedName>
        <fullName evidence="7">Bacterioferritin-associated ferredoxin</fullName>
    </recommendedName>
</protein>
<proteinExistence type="inferred from homology"/>
<evidence type="ECO:0000256" key="8">
    <source>
        <dbReference type="ARBA" id="ARBA00046332"/>
    </source>
</evidence>
<dbReference type="PANTHER" id="PTHR37424:SF1">
    <property type="entry name" value="BACTERIOFERRITIN-ASSOCIATED FERREDOXIN"/>
    <property type="match status" value="1"/>
</dbReference>
<accession>A0A0F9PAK8</accession>
<evidence type="ECO:0000256" key="2">
    <source>
        <dbReference type="ARBA" id="ARBA00022714"/>
    </source>
</evidence>
<evidence type="ECO:0000313" key="10">
    <source>
        <dbReference type="EMBL" id="KKN21557.1"/>
    </source>
</evidence>
<dbReference type="GO" id="GO:0046872">
    <property type="term" value="F:metal ion binding"/>
    <property type="evidence" value="ECO:0007669"/>
    <property type="project" value="UniProtKB-KW"/>
</dbReference>
<keyword evidence="6" id="KW-0411">Iron-sulfur</keyword>
<keyword evidence="1" id="KW-0813">Transport</keyword>
<keyword evidence="4" id="KW-0249">Electron transport</keyword>
<dbReference type="EMBL" id="LAZR01003138">
    <property type="protein sequence ID" value="KKN21557.1"/>
    <property type="molecule type" value="Genomic_DNA"/>
</dbReference>
<dbReference type="GO" id="GO:0051537">
    <property type="term" value="F:2 iron, 2 sulfur cluster binding"/>
    <property type="evidence" value="ECO:0007669"/>
    <property type="project" value="UniProtKB-KW"/>
</dbReference>
<reference evidence="10" key="1">
    <citation type="journal article" date="2015" name="Nature">
        <title>Complex archaea that bridge the gap between prokaryotes and eukaryotes.</title>
        <authorList>
            <person name="Spang A."/>
            <person name="Saw J.H."/>
            <person name="Jorgensen S.L."/>
            <person name="Zaremba-Niedzwiedzka K."/>
            <person name="Martijn J."/>
            <person name="Lind A.E."/>
            <person name="van Eijk R."/>
            <person name="Schleper C."/>
            <person name="Guy L."/>
            <person name="Ettema T.J."/>
        </authorList>
    </citation>
    <scope>NUCLEOTIDE SEQUENCE</scope>
</reference>
<dbReference type="PANTHER" id="PTHR37424">
    <property type="entry name" value="BACTERIOFERRITIN-ASSOCIATED FERREDOXIN"/>
    <property type="match status" value="1"/>
</dbReference>
<dbReference type="Pfam" id="PF04324">
    <property type="entry name" value="Fer2_BFD"/>
    <property type="match status" value="1"/>
</dbReference>
<comment type="similarity">
    <text evidence="8">Belongs to the Bfd family.</text>
</comment>
<dbReference type="InterPro" id="IPR052371">
    <property type="entry name" value="BFD-associated_ferredoxin"/>
</dbReference>
<dbReference type="AlphaFoldDB" id="A0A0F9PAK8"/>
<keyword evidence="3" id="KW-0479">Metal-binding</keyword>
<organism evidence="10">
    <name type="scientific">marine sediment metagenome</name>
    <dbReference type="NCBI Taxonomy" id="412755"/>
    <lineage>
        <taxon>unclassified sequences</taxon>
        <taxon>metagenomes</taxon>
        <taxon>ecological metagenomes</taxon>
    </lineage>
</organism>
<evidence type="ECO:0000256" key="5">
    <source>
        <dbReference type="ARBA" id="ARBA00023004"/>
    </source>
</evidence>
<keyword evidence="2" id="KW-0001">2Fe-2S</keyword>
<feature type="domain" description="BFD-like [2Fe-2S]-binding" evidence="9">
    <location>
        <begin position="2"/>
        <end position="51"/>
    </location>
</feature>
<sequence length="69" mass="7469">MIVCICNNVNTDTINTAIEAGARSVNCIKQETGASACCGKCQFKVNRLLNEFEEQELMPSASKVQSIEA</sequence>
<evidence type="ECO:0000256" key="3">
    <source>
        <dbReference type="ARBA" id="ARBA00022723"/>
    </source>
</evidence>
<evidence type="ECO:0000256" key="4">
    <source>
        <dbReference type="ARBA" id="ARBA00022982"/>
    </source>
</evidence>
<evidence type="ECO:0000256" key="7">
    <source>
        <dbReference type="ARBA" id="ARBA00039386"/>
    </source>
</evidence>
<keyword evidence="5" id="KW-0408">Iron</keyword>
<comment type="caution">
    <text evidence="10">The sequence shown here is derived from an EMBL/GenBank/DDBJ whole genome shotgun (WGS) entry which is preliminary data.</text>
</comment>
<gene>
    <name evidence="10" type="ORF">LCGC14_0924220</name>
</gene>